<evidence type="ECO:0000256" key="11">
    <source>
        <dbReference type="ARBA" id="ARBA00023163"/>
    </source>
</evidence>
<evidence type="ECO:0000256" key="13">
    <source>
        <dbReference type="ARBA" id="ARBA00038490"/>
    </source>
</evidence>
<keyword evidence="8 15" id="KW-0788">Thiol protease</keyword>
<evidence type="ECO:0000256" key="14">
    <source>
        <dbReference type="PROSITE-ProRule" id="PRU00502"/>
    </source>
</evidence>
<comment type="subcellular location">
    <subcellularLocation>
        <location evidence="2">Nucleus</location>
    </subcellularLocation>
</comment>
<keyword evidence="6 15" id="KW-0833">Ubl conjugation pathway</keyword>
<keyword evidence="5 14" id="KW-0863">Zinc-finger</keyword>
<keyword evidence="10" id="KW-0805">Transcription regulation</keyword>
<gene>
    <name evidence="18" type="ORF">PICMEDRAFT_22545</name>
</gene>
<dbReference type="Proteomes" id="UP000094455">
    <property type="component" value="Unassembled WGS sequence"/>
</dbReference>
<dbReference type="SUPFAM" id="SSF57850">
    <property type="entry name" value="RING/U-box"/>
    <property type="match status" value="1"/>
</dbReference>
<evidence type="ECO:0000259" key="16">
    <source>
        <dbReference type="PROSITE" id="PS50235"/>
    </source>
</evidence>
<evidence type="ECO:0000256" key="7">
    <source>
        <dbReference type="ARBA" id="ARBA00022801"/>
    </source>
</evidence>
<feature type="domain" description="UBP-type" evidence="17">
    <location>
        <begin position="42"/>
        <end position="156"/>
    </location>
</feature>
<dbReference type="Gene3D" id="3.90.70.10">
    <property type="entry name" value="Cysteine proteinases"/>
    <property type="match status" value="1"/>
</dbReference>
<dbReference type="OrthoDB" id="289038at2759"/>
<dbReference type="GeneID" id="30178954"/>
<dbReference type="Pfam" id="PF00443">
    <property type="entry name" value="UCH"/>
    <property type="match status" value="1"/>
</dbReference>
<dbReference type="Gene3D" id="3.30.40.10">
    <property type="entry name" value="Zinc/RING finger domain, C3HC4 (zinc finger)"/>
    <property type="match status" value="1"/>
</dbReference>
<dbReference type="PANTHER" id="PTHR21646:SF33">
    <property type="entry name" value="UBIQUITIN CARBOXYL-TERMINAL HYDROLASE 22"/>
    <property type="match status" value="1"/>
</dbReference>
<accession>A0A1E3NN54</accession>
<organism evidence="18 19">
    <name type="scientific">Pichia membranifaciens NRRL Y-2026</name>
    <dbReference type="NCBI Taxonomy" id="763406"/>
    <lineage>
        <taxon>Eukaryota</taxon>
        <taxon>Fungi</taxon>
        <taxon>Dikarya</taxon>
        <taxon>Ascomycota</taxon>
        <taxon>Saccharomycotina</taxon>
        <taxon>Pichiomycetes</taxon>
        <taxon>Pichiales</taxon>
        <taxon>Pichiaceae</taxon>
        <taxon>Pichia</taxon>
    </lineage>
</organism>
<dbReference type="PROSITE" id="PS00972">
    <property type="entry name" value="USP_1"/>
    <property type="match status" value="1"/>
</dbReference>
<dbReference type="PROSITE" id="PS50235">
    <property type="entry name" value="USP_3"/>
    <property type="match status" value="1"/>
</dbReference>
<evidence type="ECO:0000256" key="12">
    <source>
        <dbReference type="ARBA" id="ARBA00023242"/>
    </source>
</evidence>
<evidence type="ECO:0000259" key="17">
    <source>
        <dbReference type="PROSITE" id="PS50271"/>
    </source>
</evidence>
<dbReference type="GO" id="GO:0008270">
    <property type="term" value="F:zinc ion binding"/>
    <property type="evidence" value="ECO:0007669"/>
    <property type="project" value="UniProtKB-KW"/>
</dbReference>
<evidence type="ECO:0000256" key="5">
    <source>
        <dbReference type="ARBA" id="ARBA00022771"/>
    </source>
</evidence>
<evidence type="ECO:0000256" key="9">
    <source>
        <dbReference type="ARBA" id="ARBA00022833"/>
    </source>
</evidence>
<keyword evidence="3 15" id="KW-0645">Protease</keyword>
<keyword evidence="19" id="KW-1185">Reference proteome</keyword>
<evidence type="ECO:0000256" key="8">
    <source>
        <dbReference type="ARBA" id="ARBA00022807"/>
    </source>
</evidence>
<reference evidence="18 19" key="1">
    <citation type="journal article" date="2016" name="Proc. Natl. Acad. Sci. U.S.A.">
        <title>Comparative genomics of biotechnologically important yeasts.</title>
        <authorList>
            <person name="Riley R."/>
            <person name="Haridas S."/>
            <person name="Wolfe K.H."/>
            <person name="Lopes M.R."/>
            <person name="Hittinger C.T."/>
            <person name="Goeker M."/>
            <person name="Salamov A.A."/>
            <person name="Wisecaver J.H."/>
            <person name="Long T.M."/>
            <person name="Calvey C.H."/>
            <person name="Aerts A.L."/>
            <person name="Barry K.W."/>
            <person name="Choi C."/>
            <person name="Clum A."/>
            <person name="Coughlan A.Y."/>
            <person name="Deshpande S."/>
            <person name="Douglass A.P."/>
            <person name="Hanson S.J."/>
            <person name="Klenk H.-P."/>
            <person name="LaButti K.M."/>
            <person name="Lapidus A."/>
            <person name="Lindquist E.A."/>
            <person name="Lipzen A.M."/>
            <person name="Meier-Kolthoff J.P."/>
            <person name="Ohm R.A."/>
            <person name="Otillar R.P."/>
            <person name="Pangilinan J.L."/>
            <person name="Peng Y."/>
            <person name="Rokas A."/>
            <person name="Rosa C.A."/>
            <person name="Scheuner C."/>
            <person name="Sibirny A.A."/>
            <person name="Slot J.C."/>
            <person name="Stielow J.B."/>
            <person name="Sun H."/>
            <person name="Kurtzman C.P."/>
            <person name="Blackwell M."/>
            <person name="Grigoriev I.V."/>
            <person name="Jeffries T.W."/>
        </authorList>
    </citation>
    <scope>NUCLEOTIDE SEQUENCE [LARGE SCALE GENOMIC DNA]</scope>
    <source>
        <strain evidence="18 19">NRRL Y-2026</strain>
    </source>
</reference>
<evidence type="ECO:0000256" key="1">
    <source>
        <dbReference type="ARBA" id="ARBA00000707"/>
    </source>
</evidence>
<dbReference type="STRING" id="763406.A0A1E3NN54"/>
<keyword evidence="7 15" id="KW-0378">Hydrolase</keyword>
<dbReference type="InterPro" id="IPR018200">
    <property type="entry name" value="USP_CS"/>
</dbReference>
<dbReference type="GO" id="GO:0016579">
    <property type="term" value="P:protein deubiquitination"/>
    <property type="evidence" value="ECO:0007669"/>
    <property type="project" value="InterPro"/>
</dbReference>
<keyword evidence="9" id="KW-0862">Zinc</keyword>
<evidence type="ECO:0000256" key="10">
    <source>
        <dbReference type="ARBA" id="ARBA00023015"/>
    </source>
</evidence>
<keyword evidence="12" id="KW-0539">Nucleus</keyword>
<evidence type="ECO:0000256" key="3">
    <source>
        <dbReference type="ARBA" id="ARBA00022670"/>
    </source>
</evidence>
<proteinExistence type="inferred from homology"/>
<dbReference type="Pfam" id="PF02148">
    <property type="entry name" value="zf-UBP"/>
    <property type="match status" value="1"/>
</dbReference>
<comment type="similarity">
    <text evidence="13">Belongs to the peptidase C19 family. UBP8 subfamily.</text>
</comment>
<dbReference type="InterPro" id="IPR050185">
    <property type="entry name" value="Ub_carboxyl-term_hydrolase"/>
</dbReference>
<dbReference type="PROSITE" id="PS50271">
    <property type="entry name" value="ZF_UBP"/>
    <property type="match status" value="1"/>
</dbReference>
<evidence type="ECO:0000256" key="4">
    <source>
        <dbReference type="ARBA" id="ARBA00022723"/>
    </source>
</evidence>
<dbReference type="PROSITE" id="PS00973">
    <property type="entry name" value="USP_2"/>
    <property type="match status" value="1"/>
</dbReference>
<feature type="domain" description="USP" evidence="16">
    <location>
        <begin position="193"/>
        <end position="514"/>
    </location>
</feature>
<dbReference type="AlphaFoldDB" id="A0A1E3NN54"/>
<dbReference type="SUPFAM" id="SSF54001">
    <property type="entry name" value="Cysteine proteinases"/>
    <property type="match status" value="1"/>
</dbReference>
<evidence type="ECO:0000256" key="15">
    <source>
        <dbReference type="RuleBase" id="RU366025"/>
    </source>
</evidence>
<dbReference type="PANTHER" id="PTHR21646">
    <property type="entry name" value="UBIQUITIN CARBOXYL-TERMINAL HYDROLASE"/>
    <property type="match status" value="1"/>
</dbReference>
<feature type="non-terminal residue" evidence="18">
    <location>
        <position position="514"/>
    </location>
</feature>
<dbReference type="InterPro" id="IPR013083">
    <property type="entry name" value="Znf_RING/FYVE/PHD"/>
</dbReference>
<dbReference type="GO" id="GO:0004843">
    <property type="term" value="F:cysteine-type deubiquitinase activity"/>
    <property type="evidence" value="ECO:0007669"/>
    <property type="project" value="UniProtKB-UniRule"/>
</dbReference>
<comment type="catalytic activity">
    <reaction evidence="1 15">
        <text>Thiol-dependent hydrolysis of ester, thioester, amide, peptide and isopeptide bonds formed by the C-terminal Gly of ubiquitin (a 76-residue protein attached to proteins as an intracellular targeting signal).</text>
        <dbReference type="EC" id="3.4.19.12"/>
    </reaction>
</comment>
<dbReference type="GO" id="GO:0006508">
    <property type="term" value="P:proteolysis"/>
    <property type="evidence" value="ECO:0007669"/>
    <property type="project" value="UniProtKB-KW"/>
</dbReference>
<dbReference type="EC" id="3.4.19.12" evidence="15"/>
<dbReference type="GO" id="GO:0005634">
    <property type="term" value="C:nucleus"/>
    <property type="evidence" value="ECO:0007669"/>
    <property type="project" value="UniProtKB-SubCell"/>
</dbReference>
<evidence type="ECO:0000313" key="18">
    <source>
        <dbReference type="EMBL" id="ODQ47537.1"/>
    </source>
</evidence>
<feature type="non-terminal residue" evidence="18">
    <location>
        <position position="1"/>
    </location>
</feature>
<keyword evidence="11" id="KW-0804">Transcription</keyword>
<dbReference type="RefSeq" id="XP_019018650.1">
    <property type="nucleotide sequence ID" value="XM_019162267.1"/>
</dbReference>
<dbReference type="InterPro" id="IPR028889">
    <property type="entry name" value="USP"/>
</dbReference>
<sequence length="514" mass="58410">DSYTTLPPCSHLNKVLSSSSREAVLKTYAAALRIVVIGIQSQHCGGSGYYNRKGVKVNINLLQKVRSRILRCKECDESLSKGEIATRHNDLYMCLQCTSIGCWSKGHSYTHAKNSGHVFGINPDNGEFMCLKCGDLVSHPTLERIRYNSFKAAGVLKFSPVLPYFETEHNLKNHDLIHKFSRIPSYKETTGLRGFINLGSTCFMSSVLQTLIHNPYLKRYYLSNAHSDCQKPHSECMSCCVGDIYQDFFTNPAILGYGLTSFIEAAWKVKRSLAGYSEQDAHEFWQFLVHQIHKNDTKNSKYRQSKESTPSLDNQAFKSSNAHCDCVIHKTFSGTLESTLTCSVCGQSRKIEDPMLDVSLEIQNKQGSERTSLKDLHSCFRKYTRKEELDVLYECDFCEKKTRVTKRLRLNKLPPVLSIQLKRFEHIGISSKLEYHIDIPTVLDVKEYVSETNNGHIPSYELFGVICHLGNVNTGHYLAYVKTINGAWFKFDDATITRVTEAEVKKVNGYMLVY</sequence>
<evidence type="ECO:0000256" key="6">
    <source>
        <dbReference type="ARBA" id="ARBA00022786"/>
    </source>
</evidence>
<name>A0A1E3NN54_9ASCO</name>
<evidence type="ECO:0000313" key="19">
    <source>
        <dbReference type="Proteomes" id="UP000094455"/>
    </source>
</evidence>
<keyword evidence="4" id="KW-0479">Metal-binding</keyword>
<evidence type="ECO:0000256" key="2">
    <source>
        <dbReference type="ARBA" id="ARBA00004123"/>
    </source>
</evidence>
<dbReference type="InterPro" id="IPR001607">
    <property type="entry name" value="Znf_UBP"/>
</dbReference>
<protein>
    <recommendedName>
        <fullName evidence="15">Ubiquitin carboxyl-terminal hydrolase</fullName>
        <ecNumber evidence="15">3.4.19.12</ecNumber>
    </recommendedName>
</protein>
<dbReference type="InterPro" id="IPR038765">
    <property type="entry name" value="Papain-like_cys_pep_sf"/>
</dbReference>
<dbReference type="InterPro" id="IPR001394">
    <property type="entry name" value="Peptidase_C19_UCH"/>
</dbReference>
<dbReference type="EMBL" id="KV454002">
    <property type="protein sequence ID" value="ODQ47537.1"/>
    <property type="molecule type" value="Genomic_DNA"/>
</dbReference>
<dbReference type="SMART" id="SM00290">
    <property type="entry name" value="ZnF_UBP"/>
    <property type="match status" value="1"/>
</dbReference>